<gene>
    <name evidence="1" type="ORF">BC938DRAFT_475751</name>
</gene>
<keyword evidence="2" id="KW-1185">Reference proteome</keyword>
<comment type="caution">
    <text evidence="1">The sequence shown here is derived from an EMBL/GenBank/DDBJ whole genome shotgun (WGS) entry which is preliminary data.</text>
</comment>
<reference evidence="1 2" key="1">
    <citation type="journal article" date="2018" name="New Phytol.">
        <title>Phylogenomics of Endogonaceae and evolution of mycorrhizas within Mucoromycota.</title>
        <authorList>
            <person name="Chang Y."/>
            <person name="Desiro A."/>
            <person name="Na H."/>
            <person name="Sandor L."/>
            <person name="Lipzen A."/>
            <person name="Clum A."/>
            <person name="Barry K."/>
            <person name="Grigoriev I.V."/>
            <person name="Martin F.M."/>
            <person name="Stajich J.E."/>
            <person name="Smith M.E."/>
            <person name="Bonito G."/>
            <person name="Spatafora J.W."/>
        </authorList>
    </citation>
    <scope>NUCLEOTIDE SEQUENCE [LARGE SCALE GENOMIC DNA]</scope>
    <source>
        <strain evidence="1 2">AD002</strain>
    </source>
</reference>
<proteinExistence type="predicted"/>
<protein>
    <submittedName>
        <fullName evidence="1">Uncharacterized protein</fullName>
    </submittedName>
</protein>
<dbReference type="EMBL" id="RBNJ01021677">
    <property type="protein sequence ID" value="RUS19342.1"/>
    <property type="molecule type" value="Genomic_DNA"/>
</dbReference>
<dbReference type="AlphaFoldDB" id="A0A433PPE0"/>
<dbReference type="Proteomes" id="UP000274822">
    <property type="component" value="Unassembled WGS sequence"/>
</dbReference>
<organism evidence="1 2">
    <name type="scientific">Jimgerdemannia flammicorona</name>
    <dbReference type="NCBI Taxonomy" id="994334"/>
    <lineage>
        <taxon>Eukaryota</taxon>
        <taxon>Fungi</taxon>
        <taxon>Fungi incertae sedis</taxon>
        <taxon>Mucoromycota</taxon>
        <taxon>Mucoromycotina</taxon>
        <taxon>Endogonomycetes</taxon>
        <taxon>Endogonales</taxon>
        <taxon>Endogonaceae</taxon>
        <taxon>Jimgerdemannia</taxon>
    </lineage>
</organism>
<evidence type="ECO:0000313" key="2">
    <source>
        <dbReference type="Proteomes" id="UP000274822"/>
    </source>
</evidence>
<name>A0A433PPE0_9FUNG</name>
<evidence type="ECO:0000313" key="1">
    <source>
        <dbReference type="EMBL" id="RUS19342.1"/>
    </source>
</evidence>
<sequence>MHAPWWSYFDGAHVRTEPWQPDRQPYAVRLCRLHPLGRRLRHLLRWNRVWRRHHRQGRHRRHHKLLSIRGSHRRNPYFRRARSRGTPKFFAVHSKQGKFSAGC</sequence>
<accession>A0A433PPE0</accession>